<dbReference type="RefSeq" id="WP_301664221.1">
    <property type="nucleotide sequence ID" value="NZ_VCYH01000005.1"/>
</dbReference>
<dbReference type="Proteomes" id="UP001168338">
    <property type="component" value="Unassembled WGS sequence"/>
</dbReference>
<name>A0ABT8MAW5_9EURY</name>
<reference evidence="1" key="1">
    <citation type="submission" date="2019-05" db="EMBL/GenBank/DDBJ databases">
        <title>Methanoculleus sp. FWC-SCC1, a methanogenic archaeon isolated from deep marine cold seep.</title>
        <authorList>
            <person name="Chen Y.-W."/>
            <person name="Chen S.-C."/>
            <person name="Teng N.-H."/>
            <person name="Lai M.-C."/>
        </authorList>
    </citation>
    <scope>NUCLEOTIDE SEQUENCE</scope>
    <source>
        <strain evidence="1">FWC-SCC1</strain>
    </source>
</reference>
<proteinExistence type="predicted"/>
<evidence type="ECO:0000313" key="2">
    <source>
        <dbReference type="Proteomes" id="UP001168338"/>
    </source>
</evidence>
<accession>A0ABT8MAW5</accession>
<gene>
    <name evidence="1" type="ORF">FGU65_09300</name>
</gene>
<evidence type="ECO:0000313" key="1">
    <source>
        <dbReference type="EMBL" id="MDN7025080.1"/>
    </source>
</evidence>
<comment type="caution">
    <text evidence="1">The sequence shown here is derived from an EMBL/GenBank/DDBJ whole genome shotgun (WGS) entry which is preliminary data.</text>
</comment>
<sequence length="152" mass="16999">MELSCLAKMLCGEMLEVKKGLLRLIESASDGVKILGLIYKSQFTQEIKADQYLQQWDNFMIGKLKPILKNNLSLDGATTARIHICLGTAAKLVYFINGQAAYLNSAQDLSAECGYVFDVPMNPGDTLNYALSFDDSEYTEITVKFVRLQEVR</sequence>
<protein>
    <submittedName>
        <fullName evidence="1">Uncharacterized protein</fullName>
    </submittedName>
</protein>
<dbReference type="EMBL" id="VCYH01000005">
    <property type="protein sequence ID" value="MDN7025080.1"/>
    <property type="molecule type" value="Genomic_DNA"/>
</dbReference>
<organism evidence="1 2">
    <name type="scientific">Methanoculleus frigidifontis</name>
    <dbReference type="NCBI Taxonomy" id="2584085"/>
    <lineage>
        <taxon>Archaea</taxon>
        <taxon>Methanobacteriati</taxon>
        <taxon>Methanobacteriota</taxon>
        <taxon>Stenosarchaea group</taxon>
        <taxon>Methanomicrobia</taxon>
        <taxon>Methanomicrobiales</taxon>
        <taxon>Methanomicrobiaceae</taxon>
        <taxon>Methanoculleus</taxon>
    </lineage>
</organism>
<keyword evidence="2" id="KW-1185">Reference proteome</keyword>